<proteinExistence type="predicted"/>
<dbReference type="InterPro" id="IPR011051">
    <property type="entry name" value="RmlC_Cupin_sf"/>
</dbReference>
<accession>A0A0F9DB99</accession>
<dbReference type="SUPFAM" id="SSF51182">
    <property type="entry name" value="RmlC-like cupins"/>
    <property type="match status" value="1"/>
</dbReference>
<reference evidence="1" key="1">
    <citation type="journal article" date="2015" name="Nature">
        <title>Complex archaea that bridge the gap between prokaryotes and eukaryotes.</title>
        <authorList>
            <person name="Spang A."/>
            <person name="Saw J.H."/>
            <person name="Jorgensen S.L."/>
            <person name="Zaremba-Niedzwiedzka K."/>
            <person name="Martijn J."/>
            <person name="Lind A.E."/>
            <person name="van Eijk R."/>
            <person name="Schleper C."/>
            <person name="Guy L."/>
            <person name="Ettema T.J."/>
        </authorList>
    </citation>
    <scope>NUCLEOTIDE SEQUENCE</scope>
</reference>
<organism evidence="1">
    <name type="scientific">marine sediment metagenome</name>
    <dbReference type="NCBI Taxonomy" id="412755"/>
    <lineage>
        <taxon>unclassified sequences</taxon>
        <taxon>metagenomes</taxon>
        <taxon>ecological metagenomes</taxon>
    </lineage>
</organism>
<comment type="caution">
    <text evidence="1">The sequence shown here is derived from an EMBL/GenBank/DDBJ whole genome shotgun (WGS) entry which is preliminary data.</text>
</comment>
<sequence length="189" mass="22656">MNSVELQNPILKDLVTHADDRGLLTECCRVDWEEVVTDIRQVYIVRNHSKGTIRAFHCHNELIDYFNIVQGAAKFILFHHDKMKEMYNEWYRKQGNDIGEAVLYPSHEYARKEFVKEFSETEWYQEYTLTDKQMQMLYIPPRWMHGWMSLEDGTMLLSNASDVFNPDKIDCKRIEWNLLGENIWPIKFK</sequence>
<gene>
    <name evidence="1" type="ORF">LCGC14_2300010</name>
</gene>
<evidence type="ECO:0000313" key="1">
    <source>
        <dbReference type="EMBL" id="KKL50986.1"/>
    </source>
</evidence>
<dbReference type="AlphaFoldDB" id="A0A0F9DB99"/>
<dbReference type="Gene3D" id="2.60.120.10">
    <property type="entry name" value="Jelly Rolls"/>
    <property type="match status" value="1"/>
</dbReference>
<dbReference type="InterPro" id="IPR014710">
    <property type="entry name" value="RmlC-like_jellyroll"/>
</dbReference>
<dbReference type="EMBL" id="LAZR01032405">
    <property type="protein sequence ID" value="KKL50986.1"/>
    <property type="molecule type" value="Genomic_DNA"/>
</dbReference>
<name>A0A0F9DB99_9ZZZZ</name>
<protein>
    <submittedName>
        <fullName evidence="1">Uncharacterized protein</fullName>
    </submittedName>
</protein>